<gene>
    <name evidence="2" type="ORF">SETTUDRAFT_166523</name>
</gene>
<dbReference type="RefSeq" id="XP_008031683.1">
    <property type="nucleotide sequence ID" value="XM_008033492.1"/>
</dbReference>
<proteinExistence type="predicted"/>
<reference evidence="2 3" key="1">
    <citation type="journal article" date="2012" name="PLoS Pathog.">
        <title>Diverse lifestyles and strategies of plant pathogenesis encoded in the genomes of eighteen Dothideomycetes fungi.</title>
        <authorList>
            <person name="Ohm R.A."/>
            <person name="Feau N."/>
            <person name="Henrissat B."/>
            <person name="Schoch C.L."/>
            <person name="Horwitz B.A."/>
            <person name="Barry K.W."/>
            <person name="Condon B.J."/>
            <person name="Copeland A.C."/>
            <person name="Dhillon B."/>
            <person name="Glaser F."/>
            <person name="Hesse C.N."/>
            <person name="Kosti I."/>
            <person name="LaButti K."/>
            <person name="Lindquist E.A."/>
            <person name="Lucas S."/>
            <person name="Salamov A.A."/>
            <person name="Bradshaw R.E."/>
            <person name="Ciuffetti L."/>
            <person name="Hamelin R.C."/>
            <person name="Kema G.H.J."/>
            <person name="Lawrence C."/>
            <person name="Scott J.A."/>
            <person name="Spatafora J.W."/>
            <person name="Turgeon B.G."/>
            <person name="de Wit P.J.G.M."/>
            <person name="Zhong S."/>
            <person name="Goodwin S.B."/>
            <person name="Grigoriev I.V."/>
        </authorList>
    </citation>
    <scope>NUCLEOTIDE SEQUENCE [LARGE SCALE GENOMIC DNA]</scope>
    <source>
        <strain evidence="3">28A</strain>
    </source>
</reference>
<sequence>MSRLLLSCLFFRLLLLFPLQLISTTKSHFPRDASTVFDSSLLQIFNIPTSQSKRPCYVVTQPHATESCFFVAGRDTCTAA</sequence>
<evidence type="ECO:0000256" key="1">
    <source>
        <dbReference type="SAM" id="SignalP"/>
    </source>
</evidence>
<organism evidence="2 3">
    <name type="scientific">Exserohilum turcicum (strain 28A)</name>
    <name type="common">Northern leaf blight fungus</name>
    <name type="synonym">Setosphaeria turcica</name>
    <dbReference type="NCBI Taxonomy" id="671987"/>
    <lineage>
        <taxon>Eukaryota</taxon>
        <taxon>Fungi</taxon>
        <taxon>Dikarya</taxon>
        <taxon>Ascomycota</taxon>
        <taxon>Pezizomycotina</taxon>
        <taxon>Dothideomycetes</taxon>
        <taxon>Pleosporomycetidae</taxon>
        <taxon>Pleosporales</taxon>
        <taxon>Pleosporineae</taxon>
        <taxon>Pleosporaceae</taxon>
        <taxon>Exserohilum</taxon>
    </lineage>
</organism>
<dbReference type="HOGENOM" id="CLU_2591308_0_0_1"/>
<feature type="chain" id="PRO_5004352659" description="Secreted protein" evidence="1">
    <location>
        <begin position="28"/>
        <end position="80"/>
    </location>
</feature>
<accession>R0I6G9</accession>
<dbReference type="Proteomes" id="UP000016935">
    <property type="component" value="Unassembled WGS sequence"/>
</dbReference>
<name>R0I6G9_EXST2</name>
<evidence type="ECO:0000313" key="2">
    <source>
        <dbReference type="EMBL" id="EOA81185.1"/>
    </source>
</evidence>
<keyword evidence="1" id="KW-0732">Signal</keyword>
<feature type="signal peptide" evidence="1">
    <location>
        <begin position="1"/>
        <end position="27"/>
    </location>
</feature>
<keyword evidence="3" id="KW-1185">Reference proteome</keyword>
<dbReference type="AlphaFoldDB" id="R0I6G9"/>
<dbReference type="EMBL" id="KB908877">
    <property type="protein sequence ID" value="EOA81185.1"/>
    <property type="molecule type" value="Genomic_DNA"/>
</dbReference>
<reference evidence="2 3" key="2">
    <citation type="journal article" date="2013" name="PLoS Genet.">
        <title>Comparative genome structure, secondary metabolite, and effector coding capacity across Cochliobolus pathogens.</title>
        <authorList>
            <person name="Condon B.J."/>
            <person name="Leng Y."/>
            <person name="Wu D."/>
            <person name="Bushley K.E."/>
            <person name="Ohm R.A."/>
            <person name="Otillar R."/>
            <person name="Martin J."/>
            <person name="Schackwitz W."/>
            <person name="Grimwood J."/>
            <person name="MohdZainudin N."/>
            <person name="Xue C."/>
            <person name="Wang R."/>
            <person name="Manning V.A."/>
            <person name="Dhillon B."/>
            <person name="Tu Z.J."/>
            <person name="Steffenson B.J."/>
            <person name="Salamov A."/>
            <person name="Sun H."/>
            <person name="Lowry S."/>
            <person name="LaButti K."/>
            <person name="Han J."/>
            <person name="Copeland A."/>
            <person name="Lindquist E."/>
            <person name="Barry K."/>
            <person name="Schmutz J."/>
            <person name="Baker S.E."/>
            <person name="Ciuffetti L.M."/>
            <person name="Grigoriev I.V."/>
            <person name="Zhong S."/>
            <person name="Turgeon B.G."/>
        </authorList>
    </citation>
    <scope>NUCLEOTIDE SEQUENCE [LARGE SCALE GENOMIC DNA]</scope>
    <source>
        <strain evidence="3">28A</strain>
    </source>
</reference>
<dbReference type="GeneID" id="19399833"/>
<evidence type="ECO:0008006" key="4">
    <source>
        <dbReference type="Google" id="ProtNLM"/>
    </source>
</evidence>
<evidence type="ECO:0000313" key="3">
    <source>
        <dbReference type="Proteomes" id="UP000016935"/>
    </source>
</evidence>
<protein>
    <recommendedName>
        <fullName evidence="4">Secreted protein</fullName>
    </recommendedName>
</protein>